<sequence>MANYTREISHMMDRMLIKIMSQDKKGFYPSKLIHRLSLLDILLIKTVGESSIIQINAVVKTLELDRNLINISIKKLGRMKLVEKRQGEQDKREKWIELTESGAHIYQAILSAQLSEMEFVLNDITINEEKTVLKFLSKIVQYHTDKYDLNKSSID</sequence>
<keyword evidence="2 5" id="KW-0238">DNA-binding</keyword>
<evidence type="ECO:0000256" key="3">
    <source>
        <dbReference type="ARBA" id="ARBA00023163"/>
    </source>
</evidence>
<accession>A0ABR9ZVJ6</accession>
<evidence type="ECO:0000259" key="4">
    <source>
        <dbReference type="PROSITE" id="PS50995"/>
    </source>
</evidence>
<keyword evidence="6" id="KW-1185">Reference proteome</keyword>
<dbReference type="InterPro" id="IPR000835">
    <property type="entry name" value="HTH_MarR-typ"/>
</dbReference>
<dbReference type="Pfam" id="PF13463">
    <property type="entry name" value="HTH_27"/>
    <property type="match status" value="1"/>
</dbReference>
<dbReference type="EMBL" id="JADKNH010000009">
    <property type="protein sequence ID" value="MBF4694479.1"/>
    <property type="molecule type" value="Genomic_DNA"/>
</dbReference>
<protein>
    <submittedName>
        <fullName evidence="5">Winged helix DNA-binding protein</fullName>
    </submittedName>
</protein>
<keyword evidence="3" id="KW-0804">Transcription</keyword>
<organism evidence="5 6">
    <name type="scientific">Fusibacter ferrireducens</name>
    <dbReference type="NCBI Taxonomy" id="2785058"/>
    <lineage>
        <taxon>Bacteria</taxon>
        <taxon>Bacillati</taxon>
        <taxon>Bacillota</taxon>
        <taxon>Clostridia</taxon>
        <taxon>Eubacteriales</taxon>
        <taxon>Eubacteriales Family XII. Incertae Sedis</taxon>
        <taxon>Fusibacter</taxon>
    </lineage>
</organism>
<dbReference type="PANTHER" id="PTHR42756">
    <property type="entry name" value="TRANSCRIPTIONAL REGULATOR, MARR"/>
    <property type="match status" value="1"/>
</dbReference>
<reference evidence="5 6" key="1">
    <citation type="submission" date="2020-11" db="EMBL/GenBank/DDBJ databases">
        <title>Fusibacter basophilias sp. nov.</title>
        <authorList>
            <person name="Qiu D."/>
        </authorList>
    </citation>
    <scope>NUCLEOTIDE SEQUENCE [LARGE SCALE GENOMIC DNA]</scope>
    <source>
        <strain evidence="5 6">Q10-2</strain>
    </source>
</reference>
<name>A0ABR9ZVJ6_9FIRM</name>
<gene>
    <name evidence="5" type="ORF">ISU02_15315</name>
</gene>
<dbReference type="SMART" id="SM00347">
    <property type="entry name" value="HTH_MARR"/>
    <property type="match status" value="1"/>
</dbReference>
<evidence type="ECO:0000313" key="6">
    <source>
        <dbReference type="Proteomes" id="UP000614200"/>
    </source>
</evidence>
<dbReference type="RefSeq" id="WP_194702714.1">
    <property type="nucleotide sequence ID" value="NZ_JADKNH010000009.1"/>
</dbReference>
<dbReference type="InterPro" id="IPR036390">
    <property type="entry name" value="WH_DNA-bd_sf"/>
</dbReference>
<keyword evidence="1" id="KW-0805">Transcription regulation</keyword>
<dbReference type="GO" id="GO:0003677">
    <property type="term" value="F:DNA binding"/>
    <property type="evidence" value="ECO:0007669"/>
    <property type="project" value="UniProtKB-KW"/>
</dbReference>
<dbReference type="Proteomes" id="UP000614200">
    <property type="component" value="Unassembled WGS sequence"/>
</dbReference>
<evidence type="ECO:0000256" key="1">
    <source>
        <dbReference type="ARBA" id="ARBA00023015"/>
    </source>
</evidence>
<dbReference type="InterPro" id="IPR036388">
    <property type="entry name" value="WH-like_DNA-bd_sf"/>
</dbReference>
<evidence type="ECO:0000256" key="2">
    <source>
        <dbReference type="ARBA" id="ARBA00023125"/>
    </source>
</evidence>
<comment type="caution">
    <text evidence="5">The sequence shown here is derived from an EMBL/GenBank/DDBJ whole genome shotgun (WGS) entry which is preliminary data.</text>
</comment>
<feature type="domain" description="HTH marR-type" evidence="4">
    <location>
        <begin position="1"/>
        <end position="141"/>
    </location>
</feature>
<dbReference type="Gene3D" id="1.10.10.10">
    <property type="entry name" value="Winged helix-like DNA-binding domain superfamily/Winged helix DNA-binding domain"/>
    <property type="match status" value="1"/>
</dbReference>
<evidence type="ECO:0000313" key="5">
    <source>
        <dbReference type="EMBL" id="MBF4694479.1"/>
    </source>
</evidence>
<proteinExistence type="predicted"/>
<dbReference type="PANTHER" id="PTHR42756:SF1">
    <property type="entry name" value="TRANSCRIPTIONAL REPRESSOR OF EMRAB OPERON"/>
    <property type="match status" value="1"/>
</dbReference>
<dbReference type="PROSITE" id="PS50995">
    <property type="entry name" value="HTH_MARR_2"/>
    <property type="match status" value="1"/>
</dbReference>
<dbReference type="SUPFAM" id="SSF46785">
    <property type="entry name" value="Winged helix' DNA-binding domain"/>
    <property type="match status" value="1"/>
</dbReference>